<organism evidence="3">
    <name type="scientific">Timema monikensis</name>
    <dbReference type="NCBI Taxonomy" id="170555"/>
    <lineage>
        <taxon>Eukaryota</taxon>
        <taxon>Metazoa</taxon>
        <taxon>Ecdysozoa</taxon>
        <taxon>Arthropoda</taxon>
        <taxon>Hexapoda</taxon>
        <taxon>Insecta</taxon>
        <taxon>Pterygota</taxon>
        <taxon>Neoptera</taxon>
        <taxon>Polyneoptera</taxon>
        <taxon>Phasmatodea</taxon>
        <taxon>Timematodea</taxon>
        <taxon>Timematoidea</taxon>
        <taxon>Timematidae</taxon>
        <taxon>Timema</taxon>
    </lineage>
</organism>
<feature type="compositionally biased region" description="Acidic residues" evidence="2">
    <location>
        <begin position="205"/>
        <end position="216"/>
    </location>
</feature>
<feature type="region of interest" description="Disordered" evidence="2">
    <location>
        <begin position="203"/>
        <end position="225"/>
    </location>
</feature>
<dbReference type="GO" id="GO:0000462">
    <property type="term" value="P:maturation of SSU-rRNA from tricistronic rRNA transcript (SSU-rRNA, 5.8S rRNA, LSU-rRNA)"/>
    <property type="evidence" value="ECO:0007669"/>
    <property type="project" value="TreeGrafter"/>
</dbReference>
<feature type="region of interest" description="Disordered" evidence="2">
    <location>
        <begin position="340"/>
        <end position="368"/>
    </location>
</feature>
<dbReference type="GO" id="GO:0032040">
    <property type="term" value="C:small-subunit processome"/>
    <property type="evidence" value="ECO:0007669"/>
    <property type="project" value="TreeGrafter"/>
</dbReference>
<accession>A0A7R9DYB7</accession>
<feature type="compositionally biased region" description="Basic residues" evidence="2">
    <location>
        <begin position="348"/>
        <end position="368"/>
    </location>
</feature>
<name>A0A7R9DYB7_9NEOP</name>
<dbReference type="AlphaFoldDB" id="A0A7R9DYB7"/>
<dbReference type="PANTHER" id="PTHR13237:SF9">
    <property type="entry name" value="NEUROGUIDIN"/>
    <property type="match status" value="1"/>
</dbReference>
<dbReference type="EMBL" id="OB792646">
    <property type="protein sequence ID" value="CAD7423137.1"/>
    <property type="molecule type" value="Genomic_DNA"/>
</dbReference>
<feature type="region of interest" description="Disordered" evidence="2">
    <location>
        <begin position="104"/>
        <end position="124"/>
    </location>
</feature>
<dbReference type="PANTHER" id="PTHR13237">
    <property type="entry name" value="SOMETHING ABOUT SILENCING PROTEIN 10-RELATED"/>
    <property type="match status" value="1"/>
</dbReference>
<evidence type="ECO:0000256" key="2">
    <source>
        <dbReference type="SAM" id="MobiDB-lite"/>
    </source>
</evidence>
<comment type="similarity">
    <text evidence="1">Belongs to the SAS10 family.</text>
</comment>
<dbReference type="InterPro" id="IPR007146">
    <property type="entry name" value="Sas10/Utp3/C1D"/>
</dbReference>
<evidence type="ECO:0000256" key="1">
    <source>
        <dbReference type="ARBA" id="ARBA00010979"/>
    </source>
</evidence>
<sequence>MVQALEEIIPRDIPRAFQLLKEMNESVEQVTQLVDNMLARVKRGEVSTDKGLSFLEVKYHMLLSYLINLTYVVLRKCSGEKIEDDPAIGIGKVEFKEMNPHLRGGRVENHLGKTTPAHPTEIRTSISPSSAVGLNTTSALANYATEADRLVEIRTVLEKMRPIDHKLKYQIDKLVKTAITGSTNSQDPSNFRANPANMISKLGEEEVSESGSEQEEPTGAKQDRTGVYVPPKLAAVHYDGDENKTDRQQRILERAKKRALNTSMIQELREEYLDTPMEITHESSKRAVLSHQRREREEYEENYFTRLPLTKQDRHKSRRMTTLGTLGQELTQFGDLRALEGGAGPSASKKRKVFKGKGKKSFKKRKFH</sequence>
<protein>
    <recommendedName>
        <fullName evidence="4">Neuroguidin</fullName>
    </recommendedName>
</protein>
<evidence type="ECO:0000313" key="3">
    <source>
        <dbReference type="EMBL" id="CAD7423137.1"/>
    </source>
</evidence>
<gene>
    <name evidence="3" type="ORF">TMSB3V08_LOCUS132</name>
</gene>
<evidence type="ECO:0008006" key="4">
    <source>
        <dbReference type="Google" id="ProtNLM"/>
    </source>
</evidence>
<proteinExistence type="inferred from homology"/>
<reference evidence="3" key="1">
    <citation type="submission" date="2020-11" db="EMBL/GenBank/DDBJ databases">
        <authorList>
            <person name="Tran Van P."/>
        </authorList>
    </citation>
    <scope>NUCLEOTIDE SEQUENCE</scope>
</reference>
<dbReference type="Pfam" id="PF04000">
    <property type="entry name" value="Sas10_Utp3"/>
    <property type="match status" value="1"/>
</dbReference>